<dbReference type="Proteomes" id="UP000654471">
    <property type="component" value="Unassembled WGS sequence"/>
</dbReference>
<sequence>MSGRAAPALATIAVPMTAAYQFGPRWRTEGAVPGVSGQVVVGLREGACVSGAMQEASPVRAALTRGVVSMRA</sequence>
<keyword evidence="2" id="KW-1185">Reference proteome</keyword>
<proteinExistence type="predicted"/>
<protein>
    <submittedName>
        <fullName evidence="1">Uncharacterized protein</fullName>
    </submittedName>
</protein>
<evidence type="ECO:0000313" key="1">
    <source>
        <dbReference type="EMBL" id="GGU78878.1"/>
    </source>
</evidence>
<evidence type="ECO:0000313" key="2">
    <source>
        <dbReference type="Proteomes" id="UP000654471"/>
    </source>
</evidence>
<reference evidence="2" key="1">
    <citation type="journal article" date="2019" name="Int. J. Syst. Evol. Microbiol.">
        <title>The Global Catalogue of Microorganisms (GCM) 10K type strain sequencing project: providing services to taxonomists for standard genome sequencing and annotation.</title>
        <authorList>
            <consortium name="The Broad Institute Genomics Platform"/>
            <consortium name="The Broad Institute Genome Sequencing Center for Infectious Disease"/>
            <person name="Wu L."/>
            <person name="Ma J."/>
        </authorList>
    </citation>
    <scope>NUCLEOTIDE SEQUENCE [LARGE SCALE GENOMIC DNA]</scope>
    <source>
        <strain evidence="2">JCM 3399</strain>
    </source>
</reference>
<organism evidence="1 2">
    <name type="scientific">Streptomyces albospinus</name>
    <dbReference type="NCBI Taxonomy" id="285515"/>
    <lineage>
        <taxon>Bacteria</taxon>
        <taxon>Bacillati</taxon>
        <taxon>Actinomycetota</taxon>
        <taxon>Actinomycetes</taxon>
        <taxon>Kitasatosporales</taxon>
        <taxon>Streptomycetaceae</taxon>
        <taxon>Streptomyces</taxon>
    </lineage>
</organism>
<accession>A0ABQ2VC41</accession>
<gene>
    <name evidence="1" type="ORF">GCM10010211_51000</name>
</gene>
<dbReference type="EMBL" id="BMRP01000019">
    <property type="protein sequence ID" value="GGU78878.1"/>
    <property type="molecule type" value="Genomic_DNA"/>
</dbReference>
<name>A0ABQ2VC41_9ACTN</name>
<comment type="caution">
    <text evidence="1">The sequence shown here is derived from an EMBL/GenBank/DDBJ whole genome shotgun (WGS) entry which is preliminary data.</text>
</comment>